<evidence type="ECO:0008006" key="3">
    <source>
        <dbReference type="Google" id="ProtNLM"/>
    </source>
</evidence>
<name>A0A0R1MK96_9LACO</name>
<dbReference type="RefSeq" id="WP_057822490.1">
    <property type="nucleotide sequence ID" value="NZ_AZEC01000025.1"/>
</dbReference>
<accession>A0A0R1MK96</accession>
<comment type="caution">
    <text evidence="1">The sequence shown here is derived from an EMBL/GenBank/DDBJ whole genome shotgun (WGS) entry which is preliminary data.</text>
</comment>
<dbReference type="AlphaFoldDB" id="A0A0R1MK96"/>
<dbReference type="PATRIC" id="fig|1423792.3.peg.1700"/>
<reference evidence="1 2" key="1">
    <citation type="journal article" date="2015" name="Genome Announc.">
        <title>Expanding the biotechnology potential of lactobacilli through comparative genomics of 213 strains and associated genera.</title>
        <authorList>
            <person name="Sun Z."/>
            <person name="Harris H.M."/>
            <person name="McCann A."/>
            <person name="Guo C."/>
            <person name="Argimon S."/>
            <person name="Zhang W."/>
            <person name="Yang X."/>
            <person name="Jeffery I.B."/>
            <person name="Cooney J.C."/>
            <person name="Kagawa T.F."/>
            <person name="Liu W."/>
            <person name="Song Y."/>
            <person name="Salvetti E."/>
            <person name="Wrobel A."/>
            <person name="Rasinkangas P."/>
            <person name="Parkhill J."/>
            <person name="Rea M.C."/>
            <person name="O'Sullivan O."/>
            <person name="Ritari J."/>
            <person name="Douillard F.P."/>
            <person name="Paul Ross R."/>
            <person name="Yang R."/>
            <person name="Briner A.E."/>
            <person name="Felis G.E."/>
            <person name="de Vos W.M."/>
            <person name="Barrangou R."/>
            <person name="Klaenhammer T.R."/>
            <person name="Caufield P.W."/>
            <person name="Cui Y."/>
            <person name="Zhang H."/>
            <person name="O'Toole P.W."/>
        </authorList>
    </citation>
    <scope>NUCLEOTIDE SEQUENCE [LARGE SCALE GENOMIC DNA]</scope>
    <source>
        <strain evidence="1 2">DSM 12744</strain>
    </source>
</reference>
<dbReference type="STRING" id="1423792.FD09_GL001676"/>
<evidence type="ECO:0000313" key="1">
    <source>
        <dbReference type="EMBL" id="KRL08407.1"/>
    </source>
</evidence>
<dbReference type="OrthoDB" id="2199916at2"/>
<dbReference type="EMBL" id="AZEC01000025">
    <property type="protein sequence ID" value="KRL08407.1"/>
    <property type="molecule type" value="Genomic_DNA"/>
</dbReference>
<sequence>MRKFFVGLGVTVLIIVGVGFGLSVWTKNSTSTTAQVVDLLNPFVREETVYVKTTRQYDHHFRDSADGTTNYAYNTTSYNAQGKPRQLQYTAFGRKVRAGHYLKITTKGQDVRQWAAVSWNEIPSKAQDHLK</sequence>
<dbReference type="InterPro" id="IPR036166">
    <property type="entry name" value="YxeA-like_sf"/>
</dbReference>
<proteinExistence type="predicted"/>
<dbReference type="NCBIfam" id="TIGR01655">
    <property type="entry name" value="yxeA_fam"/>
    <property type="match status" value="1"/>
</dbReference>
<dbReference type="PANTHER" id="PTHR36433">
    <property type="entry name" value="HYPOTHETICAL CYTOSOLIC PROTEIN"/>
    <property type="match status" value="1"/>
</dbReference>
<keyword evidence="2" id="KW-1185">Reference proteome</keyword>
<dbReference type="PANTHER" id="PTHR36433:SF2">
    <property type="entry name" value="YXEA FAMILY PROTEIN"/>
    <property type="match status" value="1"/>
</dbReference>
<evidence type="ECO:0000313" key="2">
    <source>
        <dbReference type="Proteomes" id="UP000051330"/>
    </source>
</evidence>
<dbReference type="Proteomes" id="UP000051330">
    <property type="component" value="Unassembled WGS sequence"/>
</dbReference>
<protein>
    <recommendedName>
        <fullName evidence="3">YxeA family protein</fullName>
    </recommendedName>
</protein>
<dbReference type="InterPro" id="IPR006542">
    <property type="entry name" value="DUF1093"/>
</dbReference>
<dbReference type="SUPFAM" id="SSF159121">
    <property type="entry name" value="BC4932-like"/>
    <property type="match status" value="1"/>
</dbReference>
<dbReference type="Pfam" id="PF06486">
    <property type="entry name" value="DUF1093"/>
    <property type="match status" value="1"/>
</dbReference>
<organism evidence="1 2">
    <name type="scientific">Schleiferilactobacillus perolens DSM 12744</name>
    <dbReference type="NCBI Taxonomy" id="1423792"/>
    <lineage>
        <taxon>Bacteria</taxon>
        <taxon>Bacillati</taxon>
        <taxon>Bacillota</taxon>
        <taxon>Bacilli</taxon>
        <taxon>Lactobacillales</taxon>
        <taxon>Lactobacillaceae</taxon>
        <taxon>Schleiferilactobacillus</taxon>
    </lineage>
</organism>
<dbReference type="Gene3D" id="2.40.50.480">
    <property type="match status" value="1"/>
</dbReference>
<gene>
    <name evidence="1" type="ORF">FD09_GL001676</name>
</gene>